<sequence length="651" mass="73186">MANNMSAVFFTRVNLIKPVFVNDNHQSDTMASPTPPTMMRSPTGNPEKRRKVNNASAFFKRAWKAVKRPFLCCDWNRVVSFEPQSDMDDFEHLPVPGPSRTVTAHADPEPVWLPGQVCEDLQPLSVPGPFSIKQIADVLNADPAHPESSKALTDHVDPEQMRPLVQVCDRLESLAVSGTSRIKPTTVADHVDPEQMRPPVQICEEPQPLSVPGPSSIKQTADLARPESPTALTGYVDTELECLPGQIWEDPQPISVHGLTNIKNMTDADSACPESPSSVQHNSKMDGTDEKPKKGRKGKRVSAFFKRVWKAATRPFLCCDTDIVQQFTPQPEPEPEPESEPEPELEQAYPEAVCLPGQVPEESKEASGPTRGFDLSDFEVGAVIGEGAFGQVFVASHKLRKSEKVALKFINKNEDNRYLDIDGHSTPVLAEVAMMLKLMNAPQCPNIIELHDWIENEKNFILSLEYAESCQTLDQYIKDTLDIGEKRARQLMRQLIQAVKFCTERGVFHGDIHTENILVTQPRLELKLIDFGCAQPITHKPFNSDQYLGVIFCTPPEVFRDPTFYADPVNIWTIGIVLYEILHAELPFRDEDSVMFESAEIHPRLSTACQDLISQCFIRCPLQRLQLHQLEKHQWFNLTTPNLMELLDARM</sequence>
<dbReference type="RefSeq" id="XP_073807827.1">
    <property type="nucleotide sequence ID" value="XM_073951726.1"/>
</dbReference>
<evidence type="ECO:0000313" key="2">
    <source>
        <dbReference type="RefSeq" id="XP_073807827.1"/>
    </source>
</evidence>
<proteinExistence type="predicted"/>
<reference evidence="2" key="1">
    <citation type="submission" date="2025-08" db="UniProtKB">
        <authorList>
            <consortium name="RefSeq"/>
        </authorList>
    </citation>
    <scope>IDENTIFICATION</scope>
    <source>
        <strain evidence="2">Tuebingen</strain>
        <tissue evidence="2">Fibroblasts and whole tissue</tissue>
    </source>
</reference>
<evidence type="ECO:0000313" key="1">
    <source>
        <dbReference type="Proteomes" id="UP000000437"/>
    </source>
</evidence>
<gene>
    <name evidence="2" type="primary">LOC141385699</name>
</gene>
<protein>
    <submittedName>
        <fullName evidence="2">Uncharacterized protein</fullName>
    </submittedName>
</protein>
<keyword evidence="1" id="KW-1185">Reference proteome</keyword>
<name>A0AC58JMW5_DANRE</name>
<accession>A0AC58JMW5</accession>
<dbReference type="Proteomes" id="UP000000437">
    <property type="component" value="Chromosome 1"/>
</dbReference>
<organism evidence="1 2">
    <name type="scientific">Danio rerio</name>
    <name type="common">Zebrafish</name>
    <name type="synonym">Brachydanio rerio</name>
    <dbReference type="NCBI Taxonomy" id="7955"/>
    <lineage>
        <taxon>Eukaryota</taxon>
        <taxon>Metazoa</taxon>
        <taxon>Chordata</taxon>
        <taxon>Craniata</taxon>
        <taxon>Vertebrata</taxon>
        <taxon>Euteleostomi</taxon>
        <taxon>Actinopterygii</taxon>
        <taxon>Neopterygii</taxon>
        <taxon>Teleostei</taxon>
        <taxon>Ostariophysi</taxon>
        <taxon>Cypriniformes</taxon>
        <taxon>Danionidae</taxon>
        <taxon>Danioninae</taxon>
        <taxon>Danio</taxon>
    </lineage>
</organism>